<evidence type="ECO:0000256" key="1">
    <source>
        <dbReference type="SAM" id="MobiDB-lite"/>
    </source>
</evidence>
<keyword evidence="3" id="KW-1185">Reference proteome</keyword>
<accession>A0A8R7P9S9</accession>
<evidence type="ECO:0000313" key="2">
    <source>
        <dbReference type="EnsemblPlants" id="TuG1812G0200000619.01.T01.cds269519"/>
    </source>
</evidence>
<name>A0A8R7P9S9_TRIUA</name>
<reference evidence="2" key="3">
    <citation type="submission" date="2022-06" db="UniProtKB">
        <authorList>
            <consortium name="EnsemblPlants"/>
        </authorList>
    </citation>
    <scope>IDENTIFICATION</scope>
</reference>
<evidence type="ECO:0000313" key="3">
    <source>
        <dbReference type="Proteomes" id="UP000015106"/>
    </source>
</evidence>
<reference evidence="3" key="1">
    <citation type="journal article" date="2013" name="Nature">
        <title>Draft genome of the wheat A-genome progenitor Triticum urartu.</title>
        <authorList>
            <person name="Ling H.Q."/>
            <person name="Zhao S."/>
            <person name="Liu D."/>
            <person name="Wang J."/>
            <person name="Sun H."/>
            <person name="Zhang C."/>
            <person name="Fan H."/>
            <person name="Li D."/>
            <person name="Dong L."/>
            <person name="Tao Y."/>
            <person name="Gao C."/>
            <person name="Wu H."/>
            <person name="Li Y."/>
            <person name="Cui Y."/>
            <person name="Guo X."/>
            <person name="Zheng S."/>
            <person name="Wang B."/>
            <person name="Yu K."/>
            <person name="Liang Q."/>
            <person name="Yang W."/>
            <person name="Lou X."/>
            <person name="Chen J."/>
            <person name="Feng M."/>
            <person name="Jian J."/>
            <person name="Zhang X."/>
            <person name="Luo G."/>
            <person name="Jiang Y."/>
            <person name="Liu J."/>
            <person name="Wang Z."/>
            <person name="Sha Y."/>
            <person name="Zhang B."/>
            <person name="Wu H."/>
            <person name="Tang D."/>
            <person name="Shen Q."/>
            <person name="Xue P."/>
            <person name="Zou S."/>
            <person name="Wang X."/>
            <person name="Liu X."/>
            <person name="Wang F."/>
            <person name="Yang Y."/>
            <person name="An X."/>
            <person name="Dong Z."/>
            <person name="Zhang K."/>
            <person name="Zhang X."/>
            <person name="Luo M.C."/>
            <person name="Dvorak J."/>
            <person name="Tong Y."/>
            <person name="Wang J."/>
            <person name="Yang H."/>
            <person name="Li Z."/>
            <person name="Wang D."/>
            <person name="Zhang A."/>
            <person name="Wang J."/>
        </authorList>
    </citation>
    <scope>NUCLEOTIDE SEQUENCE</scope>
    <source>
        <strain evidence="3">cv. G1812</strain>
    </source>
</reference>
<sequence length="292" mass="32831">MSVSERGAVGAEQLLLGLEPLPLVEHAGEILQLVPQPDDAVGVERAQLAEVHAGLAPPAQVLGVDELHRHAVPRRQLVLHLVEHELVVLPRVPGPRRVPVREEGQRPRPRLGVEEPAVGRLVEVVGVVAVEPVAVERDVGAHRDAQQRVPEPHDVHVREHEAEPQRQHPRLELVPRPHHVQVAQGVVRLLRREVRRRCQAVAERVHALAPLQRLAVHGHDHQVLQQRLRPHADAEALQEHVQQRPRRRPRLVREGHYDGVVVHGRAPQQLRQLLVVVLFPFPFPCSIVHPLQ</sequence>
<proteinExistence type="predicted"/>
<dbReference type="Proteomes" id="UP000015106">
    <property type="component" value="Chromosome 2"/>
</dbReference>
<dbReference type="AlphaFoldDB" id="A0A8R7P9S9"/>
<organism evidence="2 3">
    <name type="scientific">Triticum urartu</name>
    <name type="common">Red wild einkorn</name>
    <name type="synonym">Crithodium urartu</name>
    <dbReference type="NCBI Taxonomy" id="4572"/>
    <lineage>
        <taxon>Eukaryota</taxon>
        <taxon>Viridiplantae</taxon>
        <taxon>Streptophyta</taxon>
        <taxon>Embryophyta</taxon>
        <taxon>Tracheophyta</taxon>
        <taxon>Spermatophyta</taxon>
        <taxon>Magnoliopsida</taxon>
        <taxon>Liliopsida</taxon>
        <taxon>Poales</taxon>
        <taxon>Poaceae</taxon>
        <taxon>BOP clade</taxon>
        <taxon>Pooideae</taxon>
        <taxon>Triticodae</taxon>
        <taxon>Triticeae</taxon>
        <taxon>Triticinae</taxon>
        <taxon>Triticum</taxon>
    </lineage>
</organism>
<feature type="region of interest" description="Disordered" evidence="1">
    <location>
        <begin position="141"/>
        <end position="166"/>
    </location>
</feature>
<dbReference type="EnsemblPlants" id="TuG1812G0200000619.01.T01">
    <property type="protein sequence ID" value="TuG1812G0200000619.01.T01.cds269519"/>
    <property type="gene ID" value="TuG1812G0200000619.01"/>
</dbReference>
<protein>
    <submittedName>
        <fullName evidence="2">Uncharacterized protein</fullName>
    </submittedName>
</protein>
<reference evidence="2" key="2">
    <citation type="submission" date="2018-03" db="EMBL/GenBank/DDBJ databases">
        <title>The Triticum urartu genome reveals the dynamic nature of wheat genome evolution.</title>
        <authorList>
            <person name="Ling H."/>
            <person name="Ma B."/>
            <person name="Shi X."/>
            <person name="Liu H."/>
            <person name="Dong L."/>
            <person name="Sun H."/>
            <person name="Cao Y."/>
            <person name="Gao Q."/>
            <person name="Zheng S."/>
            <person name="Li Y."/>
            <person name="Yu Y."/>
            <person name="Du H."/>
            <person name="Qi M."/>
            <person name="Li Y."/>
            <person name="Yu H."/>
            <person name="Cui Y."/>
            <person name="Wang N."/>
            <person name="Chen C."/>
            <person name="Wu H."/>
            <person name="Zhao Y."/>
            <person name="Zhang J."/>
            <person name="Li Y."/>
            <person name="Zhou W."/>
            <person name="Zhang B."/>
            <person name="Hu W."/>
            <person name="Eijk M."/>
            <person name="Tang J."/>
            <person name="Witsenboer H."/>
            <person name="Zhao S."/>
            <person name="Li Z."/>
            <person name="Zhang A."/>
            <person name="Wang D."/>
            <person name="Liang C."/>
        </authorList>
    </citation>
    <scope>NUCLEOTIDE SEQUENCE [LARGE SCALE GENOMIC DNA]</scope>
    <source>
        <strain evidence="2">cv. G1812</strain>
    </source>
</reference>
<dbReference type="Gramene" id="TuG1812G0200000619.01.T01">
    <property type="protein sequence ID" value="TuG1812G0200000619.01.T01.cds269519"/>
    <property type="gene ID" value="TuG1812G0200000619.01"/>
</dbReference>